<feature type="compositionally biased region" description="Polar residues" evidence="1">
    <location>
        <begin position="245"/>
        <end position="255"/>
    </location>
</feature>
<keyword evidence="3" id="KW-1185">Reference proteome</keyword>
<sequence>MALPYLEVSHLASSTSFYASILQPLGLRYLATDREQTSSVGTVTYGLPGAALQRQGQSEGDPVPILQIREATHPFEPLKLSFIILAAPSPAAVAEFHDCALTANPWLRMQAEGNSFPGHPSGPGPKHRLGIEGGVSPGRATVQDLDGNIIQVLCSPPSRREDLGRVLDWQFDTAQSTHSRTRSQSHPLPSSTSSSASSHAQSQAAFHTRLSPRSGHPGYGSLGPATMSQRASSHVPDDQDPFAESSISPRQSPNNIGLSTSSVVGALLGVAAVAGAGAALTYSMVTRDKERKPRHDLEPPTLSRRSTCPEKAPSSHKGRRDDLDPVYPEHHTKALPYRSSGGYERQALPAPMPYLEENPWTQYEEDYPPRRQTYPDEYPSRRLSFPDDYTPRKMPYDDDEDSDEPPPRDHSRRPVQYLTEGPHISNGRSTAARSTVARSSAAKSTARSTTKSTAKSAAKSSTRSTTKSVAKSRAPSRVPDEIEEAHSRQSSRHSSRASTVRSRSEAPLTRSSLAVADAERRSHAGSRHTGAPKSTHSRARSQRPHRDPERDSYFSARSHRSSGTARRRPPPEVETEVPEVPDAPNVSEFPGFQDVQEFEEFQDYQGYEDYPRGPELVIRSRDGSRFSVTRLSNGGEPPIIMSRSSRAPSHMSARNVTLPMSGVGSSHANWDDDMVSIAPSDSISCIGSKTSRRSRRVR</sequence>
<feature type="region of interest" description="Disordered" evidence="1">
    <location>
        <begin position="287"/>
        <end position="346"/>
    </location>
</feature>
<accession>A0ABR1GI68</accession>
<dbReference type="PANTHER" id="PTHR35006">
    <property type="entry name" value="GLYOXALASE FAMILY PROTEIN (AFU_ORTHOLOGUE AFUA_5G14830)"/>
    <property type="match status" value="1"/>
</dbReference>
<proteinExistence type="predicted"/>
<dbReference type="Gene3D" id="3.10.180.10">
    <property type="entry name" value="2,3-Dihydroxybiphenyl 1,2-Dioxygenase, domain 1"/>
    <property type="match status" value="1"/>
</dbReference>
<feature type="region of interest" description="Disordered" evidence="1">
    <location>
        <begin position="175"/>
        <end position="255"/>
    </location>
</feature>
<gene>
    <name evidence="2" type="ORF">QQX98_012792</name>
</gene>
<feature type="compositionally biased region" description="Low complexity" evidence="1">
    <location>
        <begin position="184"/>
        <end position="205"/>
    </location>
</feature>
<feature type="compositionally biased region" description="Basic residues" evidence="1">
    <location>
        <begin position="557"/>
        <end position="568"/>
    </location>
</feature>
<feature type="region of interest" description="Disordered" evidence="1">
    <location>
        <begin position="363"/>
        <end position="658"/>
    </location>
</feature>
<feature type="compositionally biased region" description="Basic and acidic residues" evidence="1">
    <location>
        <begin position="319"/>
        <end position="332"/>
    </location>
</feature>
<dbReference type="PANTHER" id="PTHR35006:SF3">
    <property type="entry name" value="GLYOXALASE FAMILY PROTEIN (AFU_ORTHOLOGUE AFUA_3G06020)"/>
    <property type="match status" value="1"/>
</dbReference>
<reference evidence="2 3" key="1">
    <citation type="journal article" date="2025" name="Microbiol. Resour. Announc.">
        <title>Draft genome sequences for Neonectria magnoliae and Neonectria punicea, canker pathogens of Liriodendron tulipifera and Acer saccharum in West Virginia.</title>
        <authorList>
            <person name="Petronek H.M."/>
            <person name="Kasson M.T."/>
            <person name="Metheny A.M."/>
            <person name="Stauder C.M."/>
            <person name="Lovett B."/>
            <person name="Lynch S.C."/>
            <person name="Garnas J.R."/>
            <person name="Kasson L.R."/>
            <person name="Stajich J.E."/>
        </authorList>
    </citation>
    <scope>NUCLEOTIDE SEQUENCE [LARGE SCALE GENOMIC DNA]</scope>
    <source>
        <strain evidence="2 3">NRRL 64653</strain>
    </source>
</reference>
<dbReference type="EMBL" id="JAZAVJ010000422">
    <property type="protein sequence ID" value="KAK7397831.1"/>
    <property type="molecule type" value="Genomic_DNA"/>
</dbReference>
<evidence type="ECO:0000313" key="2">
    <source>
        <dbReference type="EMBL" id="KAK7397831.1"/>
    </source>
</evidence>
<dbReference type="Proteomes" id="UP001498476">
    <property type="component" value="Unassembled WGS sequence"/>
</dbReference>
<comment type="caution">
    <text evidence="2">The sequence shown here is derived from an EMBL/GenBank/DDBJ whole genome shotgun (WGS) entry which is preliminary data.</text>
</comment>
<organism evidence="2 3">
    <name type="scientific">Neonectria punicea</name>
    <dbReference type="NCBI Taxonomy" id="979145"/>
    <lineage>
        <taxon>Eukaryota</taxon>
        <taxon>Fungi</taxon>
        <taxon>Dikarya</taxon>
        <taxon>Ascomycota</taxon>
        <taxon>Pezizomycotina</taxon>
        <taxon>Sordariomycetes</taxon>
        <taxon>Hypocreomycetidae</taxon>
        <taxon>Hypocreales</taxon>
        <taxon>Nectriaceae</taxon>
        <taxon>Neonectria</taxon>
    </lineage>
</organism>
<feature type="compositionally biased region" description="Basic and acidic residues" evidence="1">
    <location>
        <begin position="287"/>
        <end position="298"/>
    </location>
</feature>
<feature type="compositionally biased region" description="Low complexity" evidence="1">
    <location>
        <begin position="428"/>
        <end position="473"/>
    </location>
</feature>
<protein>
    <recommendedName>
        <fullName evidence="4">VOC domain-containing protein</fullName>
    </recommendedName>
</protein>
<evidence type="ECO:0008006" key="4">
    <source>
        <dbReference type="Google" id="ProtNLM"/>
    </source>
</evidence>
<feature type="compositionally biased region" description="Polar residues" evidence="1">
    <location>
        <begin position="642"/>
        <end position="655"/>
    </location>
</feature>
<dbReference type="InterPro" id="IPR029068">
    <property type="entry name" value="Glyas_Bleomycin-R_OHBP_Dase"/>
</dbReference>
<evidence type="ECO:0000313" key="3">
    <source>
        <dbReference type="Proteomes" id="UP001498476"/>
    </source>
</evidence>
<name>A0ABR1GI68_9HYPO</name>
<feature type="compositionally biased region" description="Basic and acidic residues" evidence="1">
    <location>
        <begin position="478"/>
        <end position="487"/>
    </location>
</feature>
<evidence type="ECO:0000256" key="1">
    <source>
        <dbReference type="SAM" id="MobiDB-lite"/>
    </source>
</evidence>
<feature type="region of interest" description="Disordered" evidence="1">
    <location>
        <begin position="113"/>
        <end position="140"/>
    </location>
</feature>